<comment type="caution">
    <text evidence="2">The sequence shown here is derived from an EMBL/GenBank/DDBJ whole genome shotgun (WGS) entry which is preliminary data.</text>
</comment>
<name>A0ABQ7W6H2_SOLTU</name>
<evidence type="ECO:0000313" key="2">
    <source>
        <dbReference type="EMBL" id="KAH0776344.1"/>
    </source>
</evidence>
<evidence type="ECO:0000256" key="1">
    <source>
        <dbReference type="SAM" id="Coils"/>
    </source>
</evidence>
<organism evidence="2 3">
    <name type="scientific">Solanum tuberosum</name>
    <name type="common">Potato</name>
    <dbReference type="NCBI Taxonomy" id="4113"/>
    <lineage>
        <taxon>Eukaryota</taxon>
        <taxon>Viridiplantae</taxon>
        <taxon>Streptophyta</taxon>
        <taxon>Embryophyta</taxon>
        <taxon>Tracheophyta</taxon>
        <taxon>Spermatophyta</taxon>
        <taxon>Magnoliopsida</taxon>
        <taxon>eudicotyledons</taxon>
        <taxon>Gunneridae</taxon>
        <taxon>Pentapetalae</taxon>
        <taxon>asterids</taxon>
        <taxon>lamiids</taxon>
        <taxon>Solanales</taxon>
        <taxon>Solanaceae</taxon>
        <taxon>Solanoideae</taxon>
        <taxon>Solaneae</taxon>
        <taxon>Solanum</taxon>
    </lineage>
</organism>
<reference evidence="2 3" key="1">
    <citation type="journal article" date="2021" name="bioRxiv">
        <title>Chromosome-scale and haplotype-resolved genome assembly of a tetraploid potato cultivar.</title>
        <authorList>
            <person name="Sun H."/>
            <person name="Jiao W.-B."/>
            <person name="Krause K."/>
            <person name="Campoy J.A."/>
            <person name="Goel M."/>
            <person name="Folz-Donahue K."/>
            <person name="Kukat C."/>
            <person name="Huettel B."/>
            <person name="Schneeberger K."/>
        </authorList>
    </citation>
    <scope>NUCLEOTIDE SEQUENCE [LARGE SCALE GENOMIC DNA]</scope>
    <source>
        <strain evidence="2">SolTubOtavaFocal</strain>
        <tissue evidence="2">Leaves</tissue>
    </source>
</reference>
<feature type="coiled-coil region" evidence="1">
    <location>
        <begin position="37"/>
        <end position="64"/>
    </location>
</feature>
<accession>A0ABQ7W6H2</accession>
<evidence type="ECO:0000313" key="3">
    <source>
        <dbReference type="Proteomes" id="UP000826656"/>
    </source>
</evidence>
<keyword evidence="3" id="KW-1185">Reference proteome</keyword>
<sequence>MVTSTELREMLRRIEAFIGITDERMEDPTLVDFLTQIVTLRLDAEKTKSEINSYRNDIDERMAEDLNFREATTLQLEGLHKENENLRA</sequence>
<dbReference type="Proteomes" id="UP000826656">
    <property type="component" value="Unassembled WGS sequence"/>
</dbReference>
<protein>
    <submittedName>
        <fullName evidence="2">Uncharacterized protein</fullName>
    </submittedName>
</protein>
<gene>
    <name evidence="2" type="ORF">KY290_007755</name>
</gene>
<proteinExistence type="predicted"/>
<dbReference type="EMBL" id="JAIVGD010000003">
    <property type="protein sequence ID" value="KAH0776344.1"/>
    <property type="molecule type" value="Genomic_DNA"/>
</dbReference>
<keyword evidence="1" id="KW-0175">Coiled coil</keyword>